<gene>
    <name evidence="7" type="ORF">CD29_06225</name>
</gene>
<sequence>MKKISFLLILTLVVGILAACGGNEEGTTNEGSNQTEEKKVIRAGATGVSYPNSYKENDKLIGFDVEVLEIAAANLGYEVQWVNSDFSGLLGQLETGKIDTIANAVAVTEERKGKYDFADPYSYLGITIVTHEENDQINSLEDLKGKTVSGVLGSNNVKNLEAYDKNGEIGIRTYETRDGAMNDAINKRVDGYVNSKPALLAEINKGNLPLKFVGDPFVYEAVAFPFVKGTNEELREALSAEVQKLHEDGTITELSIKYFGEDVSKKD</sequence>
<dbReference type="Proteomes" id="UP000030416">
    <property type="component" value="Unassembled WGS sequence"/>
</dbReference>
<dbReference type="PANTHER" id="PTHR35936">
    <property type="entry name" value="MEMBRANE-BOUND LYTIC MUREIN TRANSGLYCOSYLASE F"/>
    <property type="match status" value="1"/>
</dbReference>
<dbReference type="eggNOG" id="COG0834">
    <property type="taxonomic scope" value="Bacteria"/>
</dbReference>
<dbReference type="InterPro" id="IPR018313">
    <property type="entry name" value="SBP_3_CS"/>
</dbReference>
<evidence type="ECO:0000256" key="3">
    <source>
        <dbReference type="ARBA" id="ARBA00022729"/>
    </source>
</evidence>
<evidence type="ECO:0000256" key="1">
    <source>
        <dbReference type="ARBA" id="ARBA00004196"/>
    </source>
</evidence>
<feature type="chain" id="PRO_5039229132" evidence="5">
    <location>
        <begin position="19"/>
        <end position="267"/>
    </location>
</feature>
<reference evidence="7 8" key="1">
    <citation type="submission" date="2014-02" db="EMBL/GenBank/DDBJ databases">
        <title>Draft genome sequence of Lysinibacillus manganicus DSM 26584T.</title>
        <authorList>
            <person name="Zhang F."/>
            <person name="Wang G."/>
            <person name="Zhang L."/>
        </authorList>
    </citation>
    <scope>NUCLEOTIDE SEQUENCE [LARGE SCALE GENOMIC DNA]</scope>
    <source>
        <strain evidence="7 8">DSM 26584</strain>
    </source>
</reference>
<proteinExistence type="inferred from homology"/>
<dbReference type="EMBL" id="JPVN01000006">
    <property type="protein sequence ID" value="KGR79291.1"/>
    <property type="molecule type" value="Genomic_DNA"/>
</dbReference>
<dbReference type="Pfam" id="PF00497">
    <property type="entry name" value="SBP_bac_3"/>
    <property type="match status" value="1"/>
</dbReference>
<dbReference type="OrthoDB" id="9774451at2"/>
<feature type="domain" description="Solute-binding protein family 3/N-terminal" evidence="6">
    <location>
        <begin position="40"/>
        <end position="262"/>
    </location>
</feature>
<dbReference type="SUPFAM" id="SSF53850">
    <property type="entry name" value="Periplasmic binding protein-like II"/>
    <property type="match status" value="1"/>
</dbReference>
<evidence type="ECO:0000256" key="5">
    <source>
        <dbReference type="SAM" id="SignalP"/>
    </source>
</evidence>
<dbReference type="RefSeq" id="WP_036184197.1">
    <property type="nucleotide sequence ID" value="NZ_AVDA01000006.1"/>
</dbReference>
<dbReference type="InterPro" id="IPR001638">
    <property type="entry name" value="Solute-binding_3/MltF_N"/>
</dbReference>
<name>A0A0A3I3D9_9BACL</name>
<dbReference type="CDD" id="cd13709">
    <property type="entry name" value="PBP2_YxeM"/>
    <property type="match status" value="1"/>
</dbReference>
<comment type="subcellular location">
    <subcellularLocation>
        <location evidence="1">Cell envelope</location>
    </subcellularLocation>
</comment>
<dbReference type="Gene3D" id="3.40.190.10">
    <property type="entry name" value="Periplasmic binding protein-like II"/>
    <property type="match status" value="2"/>
</dbReference>
<feature type="signal peptide" evidence="5">
    <location>
        <begin position="1"/>
        <end position="18"/>
    </location>
</feature>
<protein>
    <submittedName>
        <fullName evidence="7">ABC transporter substrate-binding protein</fullName>
    </submittedName>
</protein>
<dbReference type="GO" id="GO:0030313">
    <property type="term" value="C:cell envelope"/>
    <property type="evidence" value="ECO:0007669"/>
    <property type="project" value="UniProtKB-SubCell"/>
</dbReference>
<evidence type="ECO:0000256" key="4">
    <source>
        <dbReference type="RuleBase" id="RU003744"/>
    </source>
</evidence>
<accession>A0A0A3I3D9</accession>
<evidence type="ECO:0000313" key="7">
    <source>
        <dbReference type="EMBL" id="KGR79291.1"/>
    </source>
</evidence>
<comment type="similarity">
    <text evidence="2 4">Belongs to the bacterial solute-binding protein 3 family.</text>
</comment>
<dbReference type="STRING" id="1384049.CD29_06225"/>
<keyword evidence="8" id="KW-1185">Reference proteome</keyword>
<dbReference type="SMART" id="SM00062">
    <property type="entry name" value="PBPb"/>
    <property type="match status" value="1"/>
</dbReference>
<organism evidence="7 8">
    <name type="scientific">Ureibacillus manganicus DSM 26584</name>
    <dbReference type="NCBI Taxonomy" id="1384049"/>
    <lineage>
        <taxon>Bacteria</taxon>
        <taxon>Bacillati</taxon>
        <taxon>Bacillota</taxon>
        <taxon>Bacilli</taxon>
        <taxon>Bacillales</taxon>
        <taxon>Caryophanaceae</taxon>
        <taxon>Ureibacillus</taxon>
    </lineage>
</organism>
<dbReference type="PROSITE" id="PS51257">
    <property type="entry name" value="PROKAR_LIPOPROTEIN"/>
    <property type="match status" value="1"/>
</dbReference>
<keyword evidence="3 5" id="KW-0732">Signal</keyword>
<dbReference type="AlphaFoldDB" id="A0A0A3I3D9"/>
<dbReference type="PROSITE" id="PS01039">
    <property type="entry name" value="SBP_BACTERIAL_3"/>
    <property type="match status" value="1"/>
</dbReference>
<evidence type="ECO:0000259" key="6">
    <source>
        <dbReference type="SMART" id="SM00062"/>
    </source>
</evidence>
<evidence type="ECO:0000256" key="2">
    <source>
        <dbReference type="ARBA" id="ARBA00010333"/>
    </source>
</evidence>
<evidence type="ECO:0000313" key="8">
    <source>
        <dbReference type="Proteomes" id="UP000030416"/>
    </source>
</evidence>
<comment type="caution">
    <text evidence="7">The sequence shown here is derived from an EMBL/GenBank/DDBJ whole genome shotgun (WGS) entry which is preliminary data.</text>
</comment>
<dbReference type="PANTHER" id="PTHR35936:SF19">
    <property type="entry name" value="AMINO-ACID-BINDING PROTEIN YXEM-RELATED"/>
    <property type="match status" value="1"/>
</dbReference>